<keyword evidence="1" id="KW-0418">Kinase</keyword>
<organism evidence="4 5">
    <name type="scientific">Stentor coeruleus</name>
    <dbReference type="NCBI Taxonomy" id="5963"/>
    <lineage>
        <taxon>Eukaryota</taxon>
        <taxon>Sar</taxon>
        <taxon>Alveolata</taxon>
        <taxon>Ciliophora</taxon>
        <taxon>Postciliodesmatophora</taxon>
        <taxon>Heterotrichea</taxon>
        <taxon>Heterotrichida</taxon>
        <taxon>Stentoridae</taxon>
        <taxon>Stentor</taxon>
    </lineage>
</organism>
<evidence type="ECO:0000256" key="2">
    <source>
        <dbReference type="SAM" id="Phobius"/>
    </source>
</evidence>
<keyword evidence="2" id="KW-0812">Transmembrane</keyword>
<feature type="transmembrane region" description="Helical" evidence="2">
    <location>
        <begin position="81"/>
        <end position="101"/>
    </location>
</feature>
<dbReference type="Gene3D" id="3.30.810.10">
    <property type="entry name" value="2-Layer Sandwich"/>
    <property type="match status" value="1"/>
</dbReference>
<dbReference type="GO" id="GO:0046854">
    <property type="term" value="P:phosphatidylinositol phosphate biosynthetic process"/>
    <property type="evidence" value="ECO:0007669"/>
    <property type="project" value="TreeGrafter"/>
</dbReference>
<dbReference type="CDD" id="cd00139">
    <property type="entry name" value="PIPKc"/>
    <property type="match status" value="1"/>
</dbReference>
<dbReference type="InterPro" id="IPR002498">
    <property type="entry name" value="PInositol-4-P-4/5-kinase_core"/>
</dbReference>
<dbReference type="PROSITE" id="PS51455">
    <property type="entry name" value="PIPK"/>
    <property type="match status" value="1"/>
</dbReference>
<keyword evidence="2" id="KW-0472">Membrane</keyword>
<feature type="transmembrane region" description="Helical" evidence="2">
    <location>
        <begin position="113"/>
        <end position="134"/>
    </location>
</feature>
<name>A0A1R2CMT6_9CILI</name>
<evidence type="ECO:0000256" key="1">
    <source>
        <dbReference type="PROSITE-ProRule" id="PRU00781"/>
    </source>
</evidence>
<keyword evidence="1" id="KW-0547">Nucleotide-binding</keyword>
<comment type="caution">
    <text evidence="4">The sequence shown here is derived from an EMBL/GenBank/DDBJ whole genome shotgun (WGS) entry which is preliminary data.</text>
</comment>
<sequence length="638" mass="73121">MVDDQRAFLTACIISSLGIAINILGLLAHIYVPVLLKHPGSLLFMHIICQCFYLSHWLSTYPKIYESLSSICEQIAMFASIFYYASWVYILSLCSEIYIILKYKAYKTSKIRIILYNISAFVFSISLMLLYYFLDSLGLSETGNCFIKMSSVGELIDVILNFCLMGLLIFSYYLIRKQIGCCYGTAFRILSKVVLVMCITITLSRVSIIVIYIKRENSDHVANYTIILGSITSIIWGTSAAISRSLHPKVISKIKSLCRAEPNQKQPFLNSKDSEREEIMKSILTFTLDGEADDIADAFDHLGHKILIQILVLLAIRFREEKDPTQSLSEALENHLKHPENRKYSESHFISLAYELQMPFIVKVFCPDISLLEFNTSIFHCIKTSTGFTKDLLLESVLSYENLKAISSINNKGGKSNSFFFTSANQKIIIKTITAEEKNSLLKFLPSYSKRVVEHPQSKLVRILGLFEVLPHKQDFIIMENSIPYKDSCHIFDLKGSTVNRHVGGIDSENPPLGIVLKDLNFKRWNKKILLQNPSEIIKHIADDMKLLKKHKLMDYSILLGMYQNSNIQTRYFVSDVHSISIIDFLQRYGTRKSLESFLKRYILRKTKGISVISPVRYYKRIIKYLKSIIDYKSSSEN</sequence>
<dbReference type="SUPFAM" id="SSF56104">
    <property type="entry name" value="SAICAR synthase-like"/>
    <property type="match status" value="1"/>
</dbReference>
<accession>A0A1R2CMT6</accession>
<dbReference type="SMART" id="SM00330">
    <property type="entry name" value="PIPKc"/>
    <property type="match status" value="1"/>
</dbReference>
<dbReference type="EMBL" id="MPUH01000105">
    <property type="protein sequence ID" value="OMJ90301.1"/>
    <property type="molecule type" value="Genomic_DNA"/>
</dbReference>
<evidence type="ECO:0000313" key="4">
    <source>
        <dbReference type="EMBL" id="OMJ90301.1"/>
    </source>
</evidence>
<evidence type="ECO:0000313" key="5">
    <source>
        <dbReference type="Proteomes" id="UP000187209"/>
    </source>
</evidence>
<dbReference type="Pfam" id="PF01504">
    <property type="entry name" value="PIP5K"/>
    <property type="match status" value="2"/>
</dbReference>
<keyword evidence="2" id="KW-1133">Transmembrane helix</keyword>
<dbReference type="Proteomes" id="UP000187209">
    <property type="component" value="Unassembled WGS sequence"/>
</dbReference>
<dbReference type="OrthoDB" id="296257at2759"/>
<dbReference type="GO" id="GO:0005886">
    <property type="term" value="C:plasma membrane"/>
    <property type="evidence" value="ECO:0007669"/>
    <property type="project" value="TreeGrafter"/>
</dbReference>
<feature type="domain" description="PIPK" evidence="3">
    <location>
        <begin position="308"/>
        <end position="630"/>
    </location>
</feature>
<feature type="transmembrane region" description="Helical" evidence="2">
    <location>
        <begin position="6"/>
        <end position="30"/>
    </location>
</feature>
<feature type="transmembrane region" description="Helical" evidence="2">
    <location>
        <begin position="225"/>
        <end position="246"/>
    </location>
</feature>
<keyword evidence="5" id="KW-1185">Reference proteome</keyword>
<dbReference type="GO" id="GO:0005524">
    <property type="term" value="F:ATP binding"/>
    <property type="evidence" value="ECO:0007669"/>
    <property type="project" value="UniProtKB-UniRule"/>
</dbReference>
<proteinExistence type="predicted"/>
<keyword evidence="1" id="KW-0808">Transferase</keyword>
<protein>
    <recommendedName>
        <fullName evidence="3">PIPK domain-containing protein</fullName>
    </recommendedName>
</protein>
<dbReference type="AlphaFoldDB" id="A0A1R2CMT6"/>
<reference evidence="4 5" key="1">
    <citation type="submission" date="2016-11" db="EMBL/GenBank/DDBJ databases">
        <title>The macronuclear genome of Stentor coeruleus: a giant cell with tiny introns.</title>
        <authorList>
            <person name="Slabodnick M."/>
            <person name="Ruby J.G."/>
            <person name="Reiff S.B."/>
            <person name="Swart E.C."/>
            <person name="Gosai S."/>
            <person name="Prabakaran S."/>
            <person name="Witkowska E."/>
            <person name="Larue G.E."/>
            <person name="Fisher S."/>
            <person name="Freeman R.M."/>
            <person name="Gunawardena J."/>
            <person name="Chu W."/>
            <person name="Stover N.A."/>
            <person name="Gregory B.D."/>
            <person name="Nowacki M."/>
            <person name="Derisi J."/>
            <person name="Roy S.W."/>
            <person name="Marshall W.F."/>
            <person name="Sood P."/>
        </authorList>
    </citation>
    <scope>NUCLEOTIDE SEQUENCE [LARGE SCALE GENOMIC DNA]</scope>
    <source>
        <strain evidence="4">WM001</strain>
    </source>
</reference>
<dbReference type="GO" id="GO:0016308">
    <property type="term" value="F:1-phosphatidylinositol-4-phosphate 5-kinase activity"/>
    <property type="evidence" value="ECO:0007669"/>
    <property type="project" value="TreeGrafter"/>
</dbReference>
<dbReference type="InterPro" id="IPR023610">
    <property type="entry name" value="PInositol-4/5-P-5/4-kinase"/>
</dbReference>
<feature type="transmembrane region" description="Helical" evidence="2">
    <location>
        <begin position="158"/>
        <end position="175"/>
    </location>
</feature>
<dbReference type="Gene3D" id="3.30.800.10">
    <property type="entry name" value="Phosphatidylinositol Phosphate Kinase II Beta"/>
    <property type="match status" value="1"/>
</dbReference>
<dbReference type="PANTHER" id="PTHR23086">
    <property type="entry name" value="PHOSPHATIDYLINOSITOL-4-PHOSPHATE 5-KINASE"/>
    <property type="match status" value="1"/>
</dbReference>
<dbReference type="InterPro" id="IPR027483">
    <property type="entry name" value="PInositol-4-P-4/5-kinase_C_sf"/>
</dbReference>
<dbReference type="PANTHER" id="PTHR23086:SF8">
    <property type="entry name" value="PHOSPHATIDYLINOSITOL 5-PHOSPHATE 4-KINASE, ISOFORM A"/>
    <property type="match status" value="1"/>
</dbReference>
<dbReference type="InterPro" id="IPR027484">
    <property type="entry name" value="PInositol-4-P-5-kinase_N"/>
</dbReference>
<feature type="transmembrane region" description="Helical" evidence="2">
    <location>
        <begin position="187"/>
        <end position="213"/>
    </location>
</feature>
<gene>
    <name evidence="4" type="ORF">SteCoe_7320</name>
</gene>
<keyword evidence="1" id="KW-0067">ATP-binding</keyword>
<evidence type="ECO:0000259" key="3">
    <source>
        <dbReference type="PROSITE" id="PS51455"/>
    </source>
</evidence>